<protein>
    <recommendedName>
        <fullName evidence="3">Acetylglutamate kinase</fullName>
    </recommendedName>
</protein>
<evidence type="ECO:0000313" key="1">
    <source>
        <dbReference type="EMBL" id="MET3659673.1"/>
    </source>
</evidence>
<organism evidence="1 2">
    <name type="scientific">Sporosarcina psychrophila</name>
    <name type="common">Bacillus psychrophilus</name>
    <dbReference type="NCBI Taxonomy" id="1476"/>
    <lineage>
        <taxon>Bacteria</taxon>
        <taxon>Bacillati</taxon>
        <taxon>Bacillota</taxon>
        <taxon>Bacilli</taxon>
        <taxon>Bacillales</taxon>
        <taxon>Caryophanaceae</taxon>
        <taxon>Sporosarcina</taxon>
    </lineage>
</organism>
<gene>
    <name evidence="1" type="ORF">ABIC55_004819</name>
</gene>
<evidence type="ECO:0008006" key="3">
    <source>
        <dbReference type="Google" id="ProtNLM"/>
    </source>
</evidence>
<evidence type="ECO:0000313" key="2">
    <source>
        <dbReference type="Proteomes" id="UP001549104"/>
    </source>
</evidence>
<comment type="caution">
    <text evidence="1">The sequence shown here is derived from an EMBL/GenBank/DDBJ whole genome shotgun (WGS) entry which is preliminary data.</text>
</comment>
<keyword evidence="2" id="KW-1185">Reference proteome</keyword>
<dbReference type="Proteomes" id="UP001549104">
    <property type="component" value="Unassembled WGS sequence"/>
</dbReference>
<proteinExistence type="predicted"/>
<dbReference type="EMBL" id="JBEPME010000015">
    <property type="protein sequence ID" value="MET3659673.1"/>
    <property type="molecule type" value="Genomic_DNA"/>
</dbReference>
<sequence>MSMNRLLWMEHVNWTRMTIMGIVFGLPDLPSVQERLLRNATDLGNCLRPFYGDNIADRYAALIKEHLVLAAELVTAAAKGDPNKAAEAEKQWYRNADDIADLLSSINPYLNKEEFRKMFYTHLALTKQEAVYMLQKNYKADIEVFDKIEAEALEMSDLIAGGIVKQFPGMLRQMAHHLMRWCAVLSICILSNSIPK</sequence>
<accession>A0ABV2KI08</accession>
<name>A0ABV2KI08_SPOPS</name>
<reference evidence="1 2" key="1">
    <citation type="submission" date="2024-06" db="EMBL/GenBank/DDBJ databases">
        <title>Sorghum-associated microbial communities from plants grown in Nebraska, USA.</title>
        <authorList>
            <person name="Schachtman D."/>
        </authorList>
    </citation>
    <scope>NUCLEOTIDE SEQUENCE [LARGE SCALE GENOMIC DNA]</scope>
    <source>
        <strain evidence="1 2">1288</strain>
    </source>
</reference>